<gene>
    <name evidence="3" type="ORF">VNI00_006741</name>
</gene>
<protein>
    <recommendedName>
        <fullName evidence="5">MARVEL domain-containing protein</fullName>
    </recommendedName>
</protein>
<sequence length="247" mass="27177">MALSWISIARLAIFGLGLLFGFIVIAISGHMISISNTFDRVTYDFEGLAVACGVFNLLTLPVFLVMGVLRRNTWLTMNVVELPVLGFLTVLWLAESILLTQWAAIWYGSAGCGFRGSATQKTFCQELSAVEGMSFVIWIFFFGYITTMIVLCIIGKSRGNDVWMVSAAEAKYFEHNATAPQNKESMMMAPGVQPQYTGVPQQPTQQQQMYSPAPTQGSGPMMYAQPQQQYSPVPTPQHTGYAGQAQV</sequence>
<dbReference type="AlphaFoldDB" id="A0AAW0D9P5"/>
<feature type="compositionally biased region" description="Low complexity" evidence="1">
    <location>
        <begin position="195"/>
        <end position="208"/>
    </location>
</feature>
<keyword evidence="4" id="KW-1185">Reference proteome</keyword>
<feature type="transmembrane region" description="Helical" evidence="2">
    <location>
        <begin position="82"/>
        <end position="107"/>
    </location>
</feature>
<feature type="compositionally biased region" description="Polar residues" evidence="1">
    <location>
        <begin position="209"/>
        <end position="218"/>
    </location>
</feature>
<feature type="compositionally biased region" description="Polar residues" evidence="1">
    <location>
        <begin position="225"/>
        <end position="238"/>
    </location>
</feature>
<feature type="transmembrane region" description="Helical" evidence="2">
    <location>
        <begin position="47"/>
        <end position="70"/>
    </location>
</feature>
<evidence type="ECO:0000313" key="4">
    <source>
        <dbReference type="Proteomes" id="UP001383192"/>
    </source>
</evidence>
<feature type="transmembrane region" description="Helical" evidence="2">
    <location>
        <begin position="12"/>
        <end position="35"/>
    </location>
</feature>
<name>A0AAW0D9P5_9AGAR</name>
<evidence type="ECO:0000256" key="1">
    <source>
        <dbReference type="SAM" id="MobiDB-lite"/>
    </source>
</evidence>
<feature type="region of interest" description="Disordered" evidence="1">
    <location>
        <begin position="195"/>
        <end position="247"/>
    </location>
</feature>
<comment type="caution">
    <text evidence="3">The sequence shown here is derived from an EMBL/GenBank/DDBJ whole genome shotgun (WGS) entry which is preliminary data.</text>
</comment>
<proteinExistence type="predicted"/>
<keyword evidence="2" id="KW-0472">Membrane</keyword>
<dbReference type="EMBL" id="JAYKXP010000021">
    <property type="protein sequence ID" value="KAK7047081.1"/>
    <property type="molecule type" value="Genomic_DNA"/>
</dbReference>
<accession>A0AAW0D9P5</accession>
<organism evidence="3 4">
    <name type="scientific">Paramarasmius palmivorus</name>
    <dbReference type="NCBI Taxonomy" id="297713"/>
    <lineage>
        <taxon>Eukaryota</taxon>
        <taxon>Fungi</taxon>
        <taxon>Dikarya</taxon>
        <taxon>Basidiomycota</taxon>
        <taxon>Agaricomycotina</taxon>
        <taxon>Agaricomycetes</taxon>
        <taxon>Agaricomycetidae</taxon>
        <taxon>Agaricales</taxon>
        <taxon>Marasmiineae</taxon>
        <taxon>Marasmiaceae</taxon>
        <taxon>Paramarasmius</taxon>
    </lineage>
</organism>
<evidence type="ECO:0000313" key="3">
    <source>
        <dbReference type="EMBL" id="KAK7047081.1"/>
    </source>
</evidence>
<keyword evidence="2" id="KW-0812">Transmembrane</keyword>
<evidence type="ECO:0008006" key="5">
    <source>
        <dbReference type="Google" id="ProtNLM"/>
    </source>
</evidence>
<evidence type="ECO:0000256" key="2">
    <source>
        <dbReference type="SAM" id="Phobius"/>
    </source>
</evidence>
<keyword evidence="2" id="KW-1133">Transmembrane helix</keyword>
<dbReference type="Proteomes" id="UP001383192">
    <property type="component" value="Unassembled WGS sequence"/>
</dbReference>
<feature type="transmembrane region" description="Helical" evidence="2">
    <location>
        <begin position="135"/>
        <end position="154"/>
    </location>
</feature>
<reference evidence="3 4" key="1">
    <citation type="submission" date="2024-01" db="EMBL/GenBank/DDBJ databases">
        <title>A draft genome for a cacao thread blight-causing isolate of Paramarasmius palmivorus.</title>
        <authorList>
            <person name="Baruah I.K."/>
            <person name="Bukari Y."/>
            <person name="Amoako-Attah I."/>
            <person name="Meinhardt L.W."/>
            <person name="Bailey B.A."/>
            <person name="Cohen S.P."/>
        </authorList>
    </citation>
    <scope>NUCLEOTIDE SEQUENCE [LARGE SCALE GENOMIC DNA]</scope>
    <source>
        <strain evidence="3 4">GH-12</strain>
    </source>
</reference>